<evidence type="ECO:0000256" key="2">
    <source>
        <dbReference type="SAM" id="Phobius"/>
    </source>
</evidence>
<evidence type="ECO:0000313" key="3">
    <source>
        <dbReference type="EMBL" id="MBB6120862.1"/>
    </source>
</evidence>
<keyword evidence="2" id="KW-0812">Transmembrane</keyword>
<proteinExistence type="predicted"/>
<keyword evidence="2" id="KW-0472">Membrane</keyword>
<dbReference type="RefSeq" id="WP_184292289.1">
    <property type="nucleotide sequence ID" value="NZ_JACHJO010000008.1"/>
</dbReference>
<comment type="caution">
    <text evidence="3">The sequence shown here is derived from an EMBL/GenBank/DDBJ whole genome shotgun (WGS) entry which is preliminary data.</text>
</comment>
<gene>
    <name evidence="3" type="ORF">FHS13_002823</name>
</gene>
<organism evidence="3 4">
    <name type="scientific">Nocardiopsis algeriensis</name>
    <dbReference type="NCBI Taxonomy" id="1478215"/>
    <lineage>
        <taxon>Bacteria</taxon>
        <taxon>Bacillati</taxon>
        <taxon>Actinomycetota</taxon>
        <taxon>Actinomycetes</taxon>
        <taxon>Streptosporangiales</taxon>
        <taxon>Nocardiopsidaceae</taxon>
        <taxon>Nocardiopsis</taxon>
    </lineage>
</organism>
<reference evidence="3 4" key="1">
    <citation type="submission" date="2020-08" db="EMBL/GenBank/DDBJ databases">
        <title>Genomic Encyclopedia of Type Strains, Phase III (KMG-III): the genomes of soil and plant-associated and newly described type strains.</title>
        <authorList>
            <person name="Whitman W."/>
        </authorList>
    </citation>
    <scope>NUCLEOTIDE SEQUENCE [LARGE SCALE GENOMIC DNA]</scope>
    <source>
        <strain evidence="3 4">CECT 8712</strain>
    </source>
</reference>
<feature type="region of interest" description="Disordered" evidence="1">
    <location>
        <begin position="71"/>
        <end position="91"/>
    </location>
</feature>
<feature type="compositionally biased region" description="Low complexity" evidence="1">
    <location>
        <begin position="266"/>
        <end position="280"/>
    </location>
</feature>
<sequence>MVLAEREWPAHAAGAVRVDRALCARLFFLLGVFAVAWLVGGTGVASGETASGGLADSVLGAGADGVGRTVSRMSAEEPGTSDGKTEKARSASRAVEGLADTLVPSALEETRTGEAAAGVVGETANGTGELFDGIARTGREIVGTADTPVRDGGLVESVVEGLDEPALAADRPDDTRNAEAPETPRTEGDDRAPEPGDGTGPSEEKQAERVQLLREQTAAAFQGTGAQGAEPWTGSAEAPEQAETGGSAERIHLSSSGAHHQSGADSTGTAAPSFPAPGAAGFLTARADHLAPRAHRVALPGDPTLVVRDAADDPTFSPD</sequence>
<keyword evidence="2" id="KW-1133">Transmembrane helix</keyword>
<feature type="region of interest" description="Disordered" evidence="1">
    <location>
        <begin position="223"/>
        <end position="280"/>
    </location>
</feature>
<keyword evidence="4" id="KW-1185">Reference proteome</keyword>
<dbReference type="Proteomes" id="UP000536604">
    <property type="component" value="Unassembled WGS sequence"/>
</dbReference>
<dbReference type="AlphaFoldDB" id="A0A841IRV6"/>
<protein>
    <submittedName>
        <fullName evidence="3">Uncharacterized protein</fullName>
    </submittedName>
</protein>
<feature type="region of interest" description="Disordered" evidence="1">
    <location>
        <begin position="294"/>
        <end position="319"/>
    </location>
</feature>
<feature type="compositionally biased region" description="Basic and acidic residues" evidence="1">
    <location>
        <begin position="170"/>
        <end position="194"/>
    </location>
</feature>
<feature type="region of interest" description="Disordered" evidence="1">
    <location>
        <begin position="162"/>
        <end position="210"/>
    </location>
</feature>
<evidence type="ECO:0000256" key="1">
    <source>
        <dbReference type="SAM" id="MobiDB-lite"/>
    </source>
</evidence>
<feature type="transmembrane region" description="Helical" evidence="2">
    <location>
        <begin position="21"/>
        <end position="40"/>
    </location>
</feature>
<name>A0A841IRV6_9ACTN</name>
<evidence type="ECO:0000313" key="4">
    <source>
        <dbReference type="Proteomes" id="UP000536604"/>
    </source>
</evidence>
<feature type="compositionally biased region" description="Polar residues" evidence="1">
    <location>
        <begin position="253"/>
        <end position="265"/>
    </location>
</feature>
<dbReference type="EMBL" id="JACHJO010000008">
    <property type="protein sequence ID" value="MBB6120862.1"/>
    <property type="molecule type" value="Genomic_DNA"/>
</dbReference>
<accession>A0A841IRV6</accession>